<name>A0ABD6DMW9_9EURY</name>
<evidence type="ECO:0008006" key="3">
    <source>
        <dbReference type="Google" id="ProtNLM"/>
    </source>
</evidence>
<sequence length="305" mass="33588">MNSLRSTVDESVKNLRGAGFGAVHELVSRSYLRYARSLESDEMFDADWDVLVVLDACRADLWDEVAGDYDLPTGESRISPGGTSTEWLSTVFGTRTADELADVGYVTANPYSASHIDHDDFAFVEEVWRDGWDDDVGTTPPRQVTAAAVQAGRTKEFDRLVVHYMQPHFPSLADDHDDGIALDDFGEESLSVWEDFRFGNRTYEEVWAAYRANLEIVLDDVELLRSNLDGERAVITADHGNAMGELGIYGHAAGIALPELRTVPWAVTMATDDGTYDPVAAGDLANGDEPVDADVASRLEQLGYR</sequence>
<evidence type="ECO:0000313" key="2">
    <source>
        <dbReference type="Proteomes" id="UP001597034"/>
    </source>
</evidence>
<accession>A0ABD6DMW9</accession>
<dbReference type="Gene3D" id="3.40.720.10">
    <property type="entry name" value="Alkaline Phosphatase, subunit A"/>
    <property type="match status" value="1"/>
</dbReference>
<gene>
    <name evidence="1" type="ORF">ACFSBL_17845</name>
</gene>
<reference evidence="1 2" key="1">
    <citation type="journal article" date="2019" name="Int. J. Syst. Evol. Microbiol.">
        <title>The Global Catalogue of Microorganisms (GCM) 10K type strain sequencing project: providing services to taxonomists for standard genome sequencing and annotation.</title>
        <authorList>
            <consortium name="The Broad Institute Genomics Platform"/>
            <consortium name="The Broad Institute Genome Sequencing Center for Infectious Disease"/>
            <person name="Wu L."/>
            <person name="Ma J."/>
        </authorList>
    </citation>
    <scope>NUCLEOTIDE SEQUENCE [LARGE SCALE GENOMIC DNA]</scope>
    <source>
        <strain evidence="1 2">CGMCC 1.10390</strain>
    </source>
</reference>
<dbReference type="SUPFAM" id="SSF53649">
    <property type="entry name" value="Alkaline phosphatase-like"/>
    <property type="match status" value="1"/>
</dbReference>
<dbReference type="RefSeq" id="WP_256401960.1">
    <property type="nucleotide sequence ID" value="NZ_JANHJR010000004.1"/>
</dbReference>
<proteinExistence type="predicted"/>
<dbReference type="InterPro" id="IPR017850">
    <property type="entry name" value="Alkaline_phosphatase_core_sf"/>
</dbReference>
<protein>
    <recommendedName>
        <fullName evidence="3">Type I phosphodiesterase / nucleotide pyrophosphatase</fullName>
    </recommendedName>
</protein>
<comment type="caution">
    <text evidence="1">The sequence shown here is derived from an EMBL/GenBank/DDBJ whole genome shotgun (WGS) entry which is preliminary data.</text>
</comment>
<evidence type="ECO:0000313" key="1">
    <source>
        <dbReference type="EMBL" id="MFD1647557.1"/>
    </source>
</evidence>
<organism evidence="1 2">
    <name type="scientific">Haloarchaeobius litoreus</name>
    <dbReference type="NCBI Taxonomy" id="755306"/>
    <lineage>
        <taxon>Archaea</taxon>
        <taxon>Methanobacteriati</taxon>
        <taxon>Methanobacteriota</taxon>
        <taxon>Stenosarchaea group</taxon>
        <taxon>Halobacteria</taxon>
        <taxon>Halobacteriales</taxon>
        <taxon>Halorubellaceae</taxon>
        <taxon>Haloarchaeobius</taxon>
    </lineage>
</organism>
<dbReference type="EMBL" id="JBHUDO010000004">
    <property type="protein sequence ID" value="MFD1647557.1"/>
    <property type="molecule type" value="Genomic_DNA"/>
</dbReference>
<keyword evidence="2" id="KW-1185">Reference proteome</keyword>
<dbReference type="Proteomes" id="UP001597034">
    <property type="component" value="Unassembled WGS sequence"/>
</dbReference>
<dbReference type="AlphaFoldDB" id="A0ABD6DMW9"/>